<gene>
    <name evidence="1" type="primary">antC</name>
    <name evidence="1" type="ORF">NCTC12993_06365</name>
</gene>
<sequence>MRFACVAQMGSFYLRPLERPALFLAGGTGLAPFLSMLDTLAEAGDPRIRSSLSLA</sequence>
<name>A0A485CFM6_KLUCR</name>
<dbReference type="PRINTS" id="PR00410">
    <property type="entry name" value="PHEHYDRXLASE"/>
</dbReference>
<dbReference type="Proteomes" id="UP000401081">
    <property type="component" value="Unassembled WGS sequence"/>
</dbReference>
<dbReference type="SUPFAM" id="SSF52343">
    <property type="entry name" value="Ferredoxin reductase-like, C-terminal NADP-linked domain"/>
    <property type="match status" value="1"/>
</dbReference>
<reference evidence="1 2" key="1">
    <citation type="submission" date="2019-03" db="EMBL/GenBank/DDBJ databases">
        <authorList>
            <consortium name="Pathogen Informatics"/>
        </authorList>
    </citation>
    <scope>NUCLEOTIDE SEQUENCE [LARGE SCALE GENOMIC DNA]</scope>
    <source>
        <strain evidence="1 2">NCTC12993</strain>
    </source>
</reference>
<dbReference type="Gene3D" id="3.40.50.80">
    <property type="entry name" value="Nucleotide-binding domain of ferredoxin-NADP reductase (FNR) module"/>
    <property type="match status" value="1"/>
</dbReference>
<dbReference type="InterPro" id="IPR039261">
    <property type="entry name" value="FNR_nucleotide-bd"/>
</dbReference>
<evidence type="ECO:0000313" key="1">
    <source>
        <dbReference type="EMBL" id="VFS83440.1"/>
    </source>
</evidence>
<proteinExistence type="predicted"/>
<dbReference type="GO" id="GO:0051213">
    <property type="term" value="F:dioxygenase activity"/>
    <property type="evidence" value="ECO:0007669"/>
    <property type="project" value="UniProtKB-KW"/>
</dbReference>
<dbReference type="EMBL" id="CAADJD010000025">
    <property type="protein sequence ID" value="VFS83440.1"/>
    <property type="molecule type" value="Genomic_DNA"/>
</dbReference>
<accession>A0A485CFM6</accession>
<keyword evidence="1" id="KW-0223">Dioxygenase</keyword>
<evidence type="ECO:0000313" key="2">
    <source>
        <dbReference type="Proteomes" id="UP000401081"/>
    </source>
</evidence>
<dbReference type="AlphaFoldDB" id="A0A485CFM6"/>
<keyword evidence="1" id="KW-0560">Oxidoreductase</keyword>
<protein>
    <submittedName>
        <fullName evidence="1">Anthranilate 1,2-dioxygenase electron transfer component</fullName>
    </submittedName>
</protein>
<organism evidence="1 2">
    <name type="scientific">Kluyvera cryocrescens</name>
    <name type="common">Kluyvera citrophila</name>
    <dbReference type="NCBI Taxonomy" id="580"/>
    <lineage>
        <taxon>Bacteria</taxon>
        <taxon>Pseudomonadati</taxon>
        <taxon>Pseudomonadota</taxon>
        <taxon>Gammaproteobacteria</taxon>
        <taxon>Enterobacterales</taxon>
        <taxon>Enterobacteriaceae</taxon>
        <taxon>Kluyvera</taxon>
    </lineage>
</organism>
<keyword evidence="2" id="KW-1185">Reference proteome</keyword>